<gene>
    <name evidence="2" type="ORF">PaMx25_01</name>
</gene>
<proteinExistence type="predicted"/>
<accession>A0A0S0NAM9</accession>
<keyword evidence="1" id="KW-0812">Transmembrane</keyword>
<evidence type="ECO:0000256" key="1">
    <source>
        <dbReference type="SAM" id="Phobius"/>
    </source>
</evidence>
<keyword evidence="3" id="KW-1185">Reference proteome</keyword>
<dbReference type="EMBL" id="JQ067084">
    <property type="protein sequence ID" value="ALH23829.1"/>
    <property type="molecule type" value="Genomic_DNA"/>
</dbReference>
<organism evidence="2 3">
    <name type="scientific">Pseudomonas phage PaMx25</name>
    <dbReference type="NCBI Taxonomy" id="1175654"/>
    <lineage>
        <taxon>Viruses</taxon>
        <taxon>Duplodnaviria</taxon>
        <taxon>Heunggongvirae</taxon>
        <taxon>Uroviricota</taxon>
        <taxon>Caudoviricetes</taxon>
        <taxon>Queuovirinae</taxon>
        <taxon>Nipunavirus</taxon>
        <taxon>Nipunavirus PaMx25</taxon>
    </lineage>
</organism>
<protein>
    <submittedName>
        <fullName evidence="2">Membrane protein</fullName>
    </submittedName>
</protein>
<evidence type="ECO:0000313" key="3">
    <source>
        <dbReference type="Proteomes" id="UP000006182"/>
    </source>
</evidence>
<dbReference type="Proteomes" id="UP000006182">
    <property type="component" value="Segment"/>
</dbReference>
<keyword evidence="1" id="KW-0472">Membrane</keyword>
<feature type="transmembrane region" description="Helical" evidence="1">
    <location>
        <begin position="12"/>
        <end position="32"/>
    </location>
</feature>
<evidence type="ECO:0000313" key="2">
    <source>
        <dbReference type="EMBL" id="ALH23829.1"/>
    </source>
</evidence>
<keyword evidence="1" id="KW-1133">Transmembrane helix</keyword>
<reference evidence="2 3" key="1">
    <citation type="journal article" date="2012" name="Appl. Environ. Microbiol.">
        <title>High Diversity and Novel Species of Pseudomonas aeruginosa Bacteriophages.</title>
        <authorList>
            <person name="Sepulveda-Robles O."/>
            <person name="Kameyama L."/>
            <person name="Guarneros G."/>
        </authorList>
    </citation>
    <scope>NUCLEOTIDE SEQUENCE [LARGE SCALE GENOMIC DNA]</scope>
</reference>
<sequence length="36" mass="3933">MEDDLDAARGAVNGVLLSIPLWAVIILAINLIRSWI</sequence>
<name>A0A0S0NAM9_9CAUD</name>